<evidence type="ECO:0000313" key="2">
    <source>
        <dbReference type="EMBL" id="QFQ96867.1"/>
    </source>
</evidence>
<dbReference type="KEGG" id="sphv:F9278_12290"/>
<protein>
    <submittedName>
        <fullName evidence="2">Uncharacterized protein</fullName>
    </submittedName>
</protein>
<dbReference type="Proteomes" id="UP000327294">
    <property type="component" value="Chromosome"/>
</dbReference>
<accession>A0A5P8K2K4</accession>
<feature type="region of interest" description="Disordered" evidence="1">
    <location>
        <begin position="76"/>
        <end position="106"/>
    </location>
</feature>
<proteinExistence type="predicted"/>
<name>A0A5P8K2K4_9ACTN</name>
<keyword evidence="3" id="KW-1185">Reference proteome</keyword>
<gene>
    <name evidence="2" type="ORF">F9278_12290</name>
</gene>
<feature type="compositionally biased region" description="Basic and acidic residues" evidence="1">
    <location>
        <begin position="97"/>
        <end position="106"/>
    </location>
</feature>
<reference evidence="2 3" key="1">
    <citation type="submission" date="2019-10" db="EMBL/GenBank/DDBJ databases">
        <title>Streptomyces sp. strain GY16 isolated from leaves of Broussonetia papyrifera.</title>
        <authorList>
            <person name="Mo P."/>
        </authorList>
    </citation>
    <scope>NUCLEOTIDE SEQUENCE [LARGE SCALE GENOMIC DNA]</scope>
    <source>
        <strain evidence="2 3">GY16</strain>
    </source>
</reference>
<organism evidence="2 3">
    <name type="scientific">Streptomyces phaeolivaceus</name>
    <dbReference type="NCBI Taxonomy" id="2653200"/>
    <lineage>
        <taxon>Bacteria</taxon>
        <taxon>Bacillati</taxon>
        <taxon>Actinomycetota</taxon>
        <taxon>Actinomycetes</taxon>
        <taxon>Kitasatosporales</taxon>
        <taxon>Streptomycetaceae</taxon>
        <taxon>Streptomyces</taxon>
    </lineage>
</organism>
<dbReference type="EMBL" id="CP045096">
    <property type="protein sequence ID" value="QFQ96867.1"/>
    <property type="molecule type" value="Genomic_DNA"/>
</dbReference>
<evidence type="ECO:0000313" key="3">
    <source>
        <dbReference type="Proteomes" id="UP000327294"/>
    </source>
</evidence>
<dbReference type="AlphaFoldDB" id="A0A5P8K2K4"/>
<sequence length="106" mass="11428">MELTSLEKCEARVHTGRVTKAFEGASAPTPGAVGDTLRGLGYIDDRVQGLRRSGEGVRFTLDLRLMDGQLCLDGEVTPTGTTVDPYGARGTDDVECADVRRDDRGR</sequence>
<evidence type="ECO:0000256" key="1">
    <source>
        <dbReference type="SAM" id="MobiDB-lite"/>
    </source>
</evidence>